<dbReference type="EMBL" id="CABT02000026">
    <property type="protein sequence ID" value="CCC12309.1"/>
    <property type="molecule type" value="Genomic_DNA"/>
</dbReference>
<dbReference type="HOGENOM" id="CLU_2442266_0_0_1"/>
<keyword evidence="2" id="KW-1185">Reference proteome</keyword>
<dbReference type="AlphaFoldDB" id="F7W3V6"/>
<evidence type="ECO:0000313" key="1">
    <source>
        <dbReference type="EMBL" id="CCC12309.1"/>
    </source>
</evidence>
<dbReference type="Proteomes" id="UP000001881">
    <property type="component" value="Unassembled WGS sequence"/>
</dbReference>
<dbReference type="KEGG" id="smp:10806690"/>
<name>F7W3V6_SORMK</name>
<dbReference type="InParanoid" id="F7W3V6"/>
<dbReference type="VEuPathDB" id="FungiDB:SMAC_05486"/>
<protein>
    <submittedName>
        <fullName evidence="1">WGS project CABT00000000 data, contig 2.26</fullName>
    </submittedName>
</protein>
<dbReference type="GeneID" id="10806690"/>
<reference evidence="1 2" key="1">
    <citation type="journal article" date="2010" name="PLoS Genet.">
        <title>De novo assembly of a 40 Mb eukaryotic genome from short sequence reads: Sordaria macrospora, a model organism for fungal morphogenesis.</title>
        <authorList>
            <person name="Nowrousian M."/>
            <person name="Stajich J."/>
            <person name="Chu M."/>
            <person name="Engh I."/>
            <person name="Espagne E."/>
            <person name="Halliday K."/>
            <person name="Kamerewerd J."/>
            <person name="Kempken F."/>
            <person name="Knab B."/>
            <person name="Kuo H.C."/>
            <person name="Osiewacz H.D."/>
            <person name="Poeggeler S."/>
            <person name="Read N."/>
            <person name="Seiler S."/>
            <person name="Smith K."/>
            <person name="Zickler D."/>
            <person name="Kueck U."/>
            <person name="Freitag M."/>
        </authorList>
    </citation>
    <scope>NUCLEOTIDE SEQUENCE [LARGE SCALE GENOMIC DNA]</scope>
    <source>
        <strain evidence="2">ATCC MYA-333 / DSM 997 / K(L3346) / K-hell</strain>
        <tissue evidence="1">Mycelium</tissue>
    </source>
</reference>
<gene>
    <name evidence="1" type="ORF">SMAC_05486</name>
</gene>
<sequence>MAQTPADLDTSLALKLIPMVELKEDASNFEEWEHSVSFHLNYHRLDCSIDPIPRIPQIFPSATPNLFVFVCVACFRMPSSGTRPKWRFPA</sequence>
<comment type="caution">
    <text evidence="1">The sequence shown here is derived from an EMBL/GenBank/DDBJ whole genome shotgun (WGS) entry which is preliminary data.</text>
</comment>
<dbReference type="OrthoDB" id="10471232at2759"/>
<evidence type="ECO:0000313" key="2">
    <source>
        <dbReference type="Proteomes" id="UP000001881"/>
    </source>
</evidence>
<accession>F7W3V6</accession>
<organism evidence="1 2">
    <name type="scientific">Sordaria macrospora (strain ATCC MYA-333 / DSM 997 / K(L3346) / K-hell)</name>
    <dbReference type="NCBI Taxonomy" id="771870"/>
    <lineage>
        <taxon>Eukaryota</taxon>
        <taxon>Fungi</taxon>
        <taxon>Dikarya</taxon>
        <taxon>Ascomycota</taxon>
        <taxon>Pezizomycotina</taxon>
        <taxon>Sordariomycetes</taxon>
        <taxon>Sordariomycetidae</taxon>
        <taxon>Sordariales</taxon>
        <taxon>Sordariaceae</taxon>
        <taxon>Sordaria</taxon>
    </lineage>
</organism>
<proteinExistence type="predicted"/>